<name>A0A2M7T4W6_9ACTN</name>
<dbReference type="Gene3D" id="3.50.50.60">
    <property type="entry name" value="FAD/NAD(P)-binding domain"/>
    <property type="match status" value="1"/>
</dbReference>
<dbReference type="Pfam" id="PF00732">
    <property type="entry name" value="GMC_oxred_N"/>
    <property type="match status" value="1"/>
</dbReference>
<comment type="similarity">
    <text evidence="1">Belongs to the GMC oxidoreductase family.</text>
</comment>
<dbReference type="EMBL" id="PFNG01000266">
    <property type="protein sequence ID" value="PIZ34818.1"/>
    <property type="molecule type" value="Genomic_DNA"/>
</dbReference>
<organism evidence="6 7">
    <name type="scientific">Candidatus Aquicultor secundus</name>
    <dbReference type="NCBI Taxonomy" id="1973895"/>
    <lineage>
        <taxon>Bacteria</taxon>
        <taxon>Bacillati</taxon>
        <taxon>Actinomycetota</taxon>
        <taxon>Candidatus Aquicultoria</taxon>
        <taxon>Candidatus Aquicultorales</taxon>
        <taxon>Candidatus Aquicultoraceae</taxon>
        <taxon>Candidatus Aquicultor</taxon>
    </lineage>
</organism>
<dbReference type="PANTHER" id="PTHR46056">
    <property type="entry name" value="LONG-CHAIN-ALCOHOL OXIDASE"/>
    <property type="match status" value="1"/>
</dbReference>
<dbReference type="InterPro" id="IPR000172">
    <property type="entry name" value="GMC_OxRdtase_N"/>
</dbReference>
<gene>
    <name evidence="6" type="ORF">COY37_11390</name>
</gene>
<evidence type="ECO:0000313" key="7">
    <source>
        <dbReference type="Proteomes" id="UP000230956"/>
    </source>
</evidence>
<evidence type="ECO:0000256" key="1">
    <source>
        <dbReference type="ARBA" id="ARBA00010790"/>
    </source>
</evidence>
<evidence type="ECO:0000313" key="6">
    <source>
        <dbReference type="EMBL" id="PIZ34818.1"/>
    </source>
</evidence>
<evidence type="ECO:0000256" key="3">
    <source>
        <dbReference type="ARBA" id="ARBA00022827"/>
    </source>
</evidence>
<dbReference type="GO" id="GO:0050660">
    <property type="term" value="F:flavin adenine dinucleotide binding"/>
    <property type="evidence" value="ECO:0007669"/>
    <property type="project" value="InterPro"/>
</dbReference>
<dbReference type="PANTHER" id="PTHR46056:SF12">
    <property type="entry name" value="LONG-CHAIN-ALCOHOL OXIDASE"/>
    <property type="match status" value="1"/>
</dbReference>
<accession>A0A2M7T4W6</accession>
<sequence>MNYNDLEPYYAEVEKFNQVSGPTFFPWGAYHGPYPKRSHYRACMHETFRRGCEALGIPSTVGPMFILSSATKDRPGCTYRGFCKFGCMPKSKSSTLVTYVPHALKYGAKIIPNAMVVRLNVGKDGTVRSVTYLSEGNEREQEGDTFIVSAYSIETPRLLLNSKSEQFPEGIANSSGMVGKNLMVHSADFVIGKYEEMIRQYRGPQGLALTQEWYTRKPGDGFVRGYTIETETLQPIEFSQALIKGKGVWGRQLIEDMRDYNHYVSFGIVGECLPSENSTVTLTVEALAARTADYIIDAKQRFEL</sequence>
<keyword evidence="3" id="KW-0274">FAD</keyword>
<proteinExistence type="inferred from homology"/>
<dbReference type="SUPFAM" id="SSF51905">
    <property type="entry name" value="FAD/NAD(P)-binding domain"/>
    <property type="match status" value="1"/>
</dbReference>
<keyword evidence="4" id="KW-0560">Oxidoreductase</keyword>
<comment type="caution">
    <text evidence="6">The sequence shown here is derived from an EMBL/GenBank/DDBJ whole genome shotgun (WGS) entry which is preliminary data.</text>
</comment>
<feature type="domain" description="Glucose-methanol-choline oxidoreductase N-terminal" evidence="5">
    <location>
        <begin position="37"/>
        <end position="186"/>
    </location>
</feature>
<evidence type="ECO:0000256" key="2">
    <source>
        <dbReference type="ARBA" id="ARBA00022630"/>
    </source>
</evidence>
<protein>
    <recommendedName>
        <fullName evidence="5">Glucose-methanol-choline oxidoreductase N-terminal domain-containing protein</fullName>
    </recommendedName>
</protein>
<dbReference type="AlphaFoldDB" id="A0A2M7T4W6"/>
<keyword evidence="2" id="KW-0285">Flavoprotein</keyword>
<evidence type="ECO:0000259" key="5">
    <source>
        <dbReference type="Pfam" id="PF00732"/>
    </source>
</evidence>
<reference evidence="7" key="1">
    <citation type="submission" date="2017-09" db="EMBL/GenBank/DDBJ databases">
        <title>Depth-based differentiation of microbial function through sediment-hosted aquifers and enrichment of novel symbionts in the deep terrestrial subsurface.</title>
        <authorList>
            <person name="Probst A.J."/>
            <person name="Ladd B."/>
            <person name="Jarett J.K."/>
            <person name="Geller-Mcgrath D.E."/>
            <person name="Sieber C.M.K."/>
            <person name="Emerson J.B."/>
            <person name="Anantharaman K."/>
            <person name="Thomas B.C."/>
            <person name="Malmstrom R."/>
            <person name="Stieglmeier M."/>
            <person name="Klingl A."/>
            <person name="Woyke T."/>
            <person name="Ryan C.M."/>
            <person name="Banfield J.F."/>
        </authorList>
    </citation>
    <scope>NUCLEOTIDE SEQUENCE [LARGE SCALE GENOMIC DNA]</scope>
</reference>
<dbReference type="GO" id="GO:0016614">
    <property type="term" value="F:oxidoreductase activity, acting on CH-OH group of donors"/>
    <property type="evidence" value="ECO:0007669"/>
    <property type="project" value="InterPro"/>
</dbReference>
<dbReference type="InterPro" id="IPR036188">
    <property type="entry name" value="FAD/NAD-bd_sf"/>
</dbReference>
<dbReference type="Proteomes" id="UP000230956">
    <property type="component" value="Unassembled WGS sequence"/>
</dbReference>
<evidence type="ECO:0000256" key="4">
    <source>
        <dbReference type="ARBA" id="ARBA00023002"/>
    </source>
</evidence>